<proteinExistence type="predicted"/>
<dbReference type="EMBL" id="JABAIV010000001">
    <property type="protein sequence ID" value="NNG21917.1"/>
    <property type="molecule type" value="Genomic_DNA"/>
</dbReference>
<evidence type="ECO:0000313" key="2">
    <source>
        <dbReference type="EMBL" id="NNG21917.1"/>
    </source>
</evidence>
<feature type="region of interest" description="Disordered" evidence="1">
    <location>
        <begin position="99"/>
        <end position="177"/>
    </location>
</feature>
<dbReference type="RefSeq" id="WP_171080827.1">
    <property type="nucleotide sequence ID" value="NZ_JABAIV010000001.1"/>
</dbReference>
<accession>A0A7Y2JVP9</accession>
<feature type="compositionally biased region" description="Basic and acidic residues" evidence="1">
    <location>
        <begin position="135"/>
        <end position="165"/>
    </location>
</feature>
<dbReference type="AlphaFoldDB" id="A0A7Y2JVP9"/>
<protein>
    <submittedName>
        <fullName evidence="2">Uncharacterized protein</fullName>
    </submittedName>
</protein>
<feature type="region of interest" description="Disordered" evidence="1">
    <location>
        <begin position="244"/>
        <end position="270"/>
    </location>
</feature>
<gene>
    <name evidence="2" type="ORF">HGB41_02695</name>
</gene>
<keyword evidence="3" id="KW-1185">Reference proteome</keyword>
<evidence type="ECO:0000313" key="3">
    <source>
        <dbReference type="Proteomes" id="UP000533905"/>
    </source>
</evidence>
<sequence>MKPIPTETSTDVGNVGKWLGAAAAGALLMYVLDPERGRARRARAVSVVRDAGARTGATVDHALHNAGERLVGLKDSAASALARGADRLQAEAAPLLERAQHSAHEAGKRLEHEADRARDRFNSSRELASAGHNTYEADRHYADRKQAERKQSERTYRDRELRENRAQSSKAHHERGGLSQMLQGMLDSLGGAHGSNSALLGGGMVGLLGLVRRKPAALLVGLAGVYLLTRGAGTQTYKVAPSVRSQAATDEGESAPFVPASTEQGKHYLH</sequence>
<feature type="compositionally biased region" description="Basic and acidic residues" evidence="1">
    <location>
        <begin position="99"/>
        <end position="123"/>
    </location>
</feature>
<dbReference type="Proteomes" id="UP000533905">
    <property type="component" value="Unassembled WGS sequence"/>
</dbReference>
<comment type="caution">
    <text evidence="2">The sequence shown here is derived from an EMBL/GenBank/DDBJ whole genome shotgun (WGS) entry which is preliminary data.</text>
</comment>
<reference evidence="2 3" key="1">
    <citation type="submission" date="2020-04" db="EMBL/GenBank/DDBJ databases">
        <title>Massilia sp. nov., a cold adapted bacteria isolated from Arctic soil.</title>
        <authorList>
            <person name="Son J."/>
            <person name="Ka J.-O."/>
        </authorList>
    </citation>
    <scope>NUCLEOTIDE SEQUENCE [LARGE SCALE GENOMIC DNA]</scope>
    <source>
        <strain evidence="2 3">ML15P13</strain>
    </source>
</reference>
<evidence type="ECO:0000256" key="1">
    <source>
        <dbReference type="SAM" id="MobiDB-lite"/>
    </source>
</evidence>
<organism evidence="2 3">
    <name type="scientific">Telluria aromaticivorans</name>
    <dbReference type="NCBI Taxonomy" id="2725995"/>
    <lineage>
        <taxon>Bacteria</taxon>
        <taxon>Pseudomonadati</taxon>
        <taxon>Pseudomonadota</taxon>
        <taxon>Betaproteobacteria</taxon>
        <taxon>Burkholderiales</taxon>
        <taxon>Oxalobacteraceae</taxon>
        <taxon>Telluria group</taxon>
        <taxon>Telluria</taxon>
    </lineage>
</organism>
<name>A0A7Y2JVP9_9BURK</name>